<dbReference type="AlphaFoldDB" id="W6M8B2"/>
<reference evidence="2" key="1">
    <citation type="submission" date="2013-07" db="EMBL/GenBank/DDBJ databases">
        <authorList>
            <person name="McIlroy S."/>
        </authorList>
    </citation>
    <scope>NUCLEOTIDE SEQUENCE [LARGE SCALE GENOMIC DNA]</scope>
    <source>
        <strain evidence="2">Run_A_D11</strain>
    </source>
</reference>
<evidence type="ECO:0000313" key="2">
    <source>
        <dbReference type="EMBL" id="CDI02884.1"/>
    </source>
</evidence>
<proteinExistence type="predicted"/>
<dbReference type="PANTHER" id="PTHR30007:SF0">
    <property type="entry name" value="TRANSPOSASE"/>
    <property type="match status" value="1"/>
</dbReference>
<dbReference type="InterPro" id="IPR002559">
    <property type="entry name" value="Transposase_11"/>
</dbReference>
<comment type="caution">
    <text evidence="2">The sequence shown here is derived from an EMBL/GenBank/DDBJ whole genome shotgun (WGS) entry which is preliminary data.</text>
</comment>
<dbReference type="Proteomes" id="UP000035760">
    <property type="component" value="Unassembled WGS sequence"/>
</dbReference>
<organism evidence="2 3">
    <name type="scientific">Candidatus Competibacter denitrificans Run_A_D11</name>
    <dbReference type="NCBI Taxonomy" id="1400863"/>
    <lineage>
        <taxon>Bacteria</taxon>
        <taxon>Pseudomonadati</taxon>
        <taxon>Pseudomonadota</taxon>
        <taxon>Gammaproteobacteria</taxon>
        <taxon>Candidatus Competibacteraceae</taxon>
        <taxon>Candidatus Competibacter</taxon>
    </lineage>
</organism>
<sequence>MLHALIHPANRQDRDGRLDLLATLQTTFPKLKTLFADAAYQGPRFRQGVAALRGTLEVEIAKRPMQDQGVTVLPKHWLVERTLV</sequence>
<dbReference type="EMBL" id="CBTJ020000042">
    <property type="protein sequence ID" value="CDI02884.1"/>
    <property type="molecule type" value="Genomic_DNA"/>
</dbReference>
<dbReference type="Pfam" id="PF01609">
    <property type="entry name" value="DDE_Tnp_1"/>
    <property type="match status" value="1"/>
</dbReference>
<name>W6M8B2_9GAMM</name>
<evidence type="ECO:0000313" key="3">
    <source>
        <dbReference type="Proteomes" id="UP000035760"/>
    </source>
</evidence>
<keyword evidence="3" id="KW-1185">Reference proteome</keyword>
<accession>W6M8B2</accession>
<feature type="domain" description="Transposase IS4-like" evidence="1">
    <location>
        <begin position="2"/>
        <end position="82"/>
    </location>
</feature>
<dbReference type="GO" id="GO:0006313">
    <property type="term" value="P:DNA transposition"/>
    <property type="evidence" value="ECO:0007669"/>
    <property type="project" value="InterPro"/>
</dbReference>
<dbReference type="GO" id="GO:0004803">
    <property type="term" value="F:transposase activity"/>
    <property type="evidence" value="ECO:0007669"/>
    <property type="project" value="InterPro"/>
</dbReference>
<dbReference type="STRING" id="1400863.BN873_350140"/>
<evidence type="ECO:0000259" key="1">
    <source>
        <dbReference type="Pfam" id="PF01609"/>
    </source>
</evidence>
<protein>
    <submittedName>
        <fullName evidence="2">Transposase</fullName>
    </submittedName>
</protein>
<dbReference type="PANTHER" id="PTHR30007">
    <property type="entry name" value="PHP DOMAIN PROTEIN"/>
    <property type="match status" value="1"/>
</dbReference>
<dbReference type="GO" id="GO:0003677">
    <property type="term" value="F:DNA binding"/>
    <property type="evidence" value="ECO:0007669"/>
    <property type="project" value="InterPro"/>
</dbReference>
<gene>
    <name evidence="2" type="ORF">BN873_350140</name>
</gene>
<reference evidence="2" key="2">
    <citation type="submission" date="2014-03" db="EMBL/GenBank/DDBJ databases">
        <title>Candidatus Competibacter-lineage genomes retrieved from metagenomes reveal functional metabolic diversity.</title>
        <authorList>
            <person name="McIlroy S.J."/>
            <person name="Albertsen M."/>
            <person name="Andresen E.K."/>
            <person name="Saunders A.M."/>
            <person name="Kristiansen R."/>
            <person name="Stokholm-Bjerregaard M."/>
            <person name="Nielsen K.L."/>
            <person name="Nielsen P.H."/>
        </authorList>
    </citation>
    <scope>NUCLEOTIDE SEQUENCE</scope>
    <source>
        <strain evidence="2">Run_A_D11</strain>
    </source>
</reference>